<reference evidence="2" key="1">
    <citation type="submission" date="2021-01" db="EMBL/GenBank/DDBJ databases">
        <authorList>
            <consortium name="Genoscope - CEA"/>
            <person name="William W."/>
        </authorList>
    </citation>
    <scope>NUCLEOTIDE SEQUENCE</scope>
</reference>
<gene>
    <name evidence="2" type="ORF">POCTA_138.1.T1260097</name>
</gene>
<dbReference type="AlphaFoldDB" id="A0A8S1XML9"/>
<evidence type="ECO:0000313" key="2">
    <source>
        <dbReference type="EMBL" id="CAD8202137.1"/>
    </source>
</evidence>
<evidence type="ECO:0000256" key="1">
    <source>
        <dbReference type="SAM" id="MobiDB-lite"/>
    </source>
</evidence>
<accession>A0A8S1XML9</accession>
<dbReference type="OMA" id="YMEPIAT"/>
<feature type="region of interest" description="Disordered" evidence="1">
    <location>
        <begin position="526"/>
        <end position="550"/>
    </location>
</feature>
<feature type="region of interest" description="Disordered" evidence="1">
    <location>
        <begin position="141"/>
        <end position="174"/>
    </location>
</feature>
<sequence length="634" mass="73865">MKHHTKEYQISKENLKIIRQSELIQNTQVWTNKNLFLRYCQSQNYYYIRDVNEILADASSKAVIRFKDWHGYDDDDEYLKRYYYTDEYPQKVQLLTEYYKFHTDIARLYMEPIATLLNKYYDKKRKYEYYRIAHLIEEENKKNPNRPPKGIVGERPSPANSQETQKEEESPTTAKRIRNIQILKDLSWLNKSRLFNKQKIDISCTLQDICKHLGNQAFEQSSLFIQTGKTEELKLNKFLAYVNQQVKKTYTKSDSQQLKPNQKLSQPQEQLIQTLIQKQQEESKSRLGSQHQKQNTELLLQMNKLSKDFNLNFVRNQVDSLFKNIQSKENPQSLTRINQNEQIKQSANPKSKTIIQHQPKISTQLFLKELKKNVQSIPQLLSKYNASNIPSPTTNSQNRVVASNQPNIGKLNLKQISKILIEEDPTEQEVKWKYGSQTHRPHSGTQNFFSNRNSPTISRAQQNDLKINKIKQAPTPTSQQANLKTTKQSGSQTNRKSSQPNIHIRYTSNQDKVININININDNPELQKQQQQKHKKNQSEGKPLQLNTNLPDSKQEYVCLTDRGGASEFLFKNSIAASCQNSPKTQKIKRVSSGTTTLKCSMSTKNSLIQQMISQVSKQQQKQEVLSSQFRKPN</sequence>
<comment type="caution">
    <text evidence="2">The sequence shown here is derived from an EMBL/GenBank/DDBJ whole genome shotgun (WGS) entry which is preliminary data.</text>
</comment>
<dbReference type="OrthoDB" id="292259at2759"/>
<keyword evidence="3" id="KW-1185">Reference proteome</keyword>
<evidence type="ECO:0000313" key="3">
    <source>
        <dbReference type="Proteomes" id="UP000683925"/>
    </source>
</evidence>
<dbReference type="EMBL" id="CAJJDP010000126">
    <property type="protein sequence ID" value="CAD8202137.1"/>
    <property type="molecule type" value="Genomic_DNA"/>
</dbReference>
<organism evidence="2 3">
    <name type="scientific">Paramecium octaurelia</name>
    <dbReference type="NCBI Taxonomy" id="43137"/>
    <lineage>
        <taxon>Eukaryota</taxon>
        <taxon>Sar</taxon>
        <taxon>Alveolata</taxon>
        <taxon>Ciliophora</taxon>
        <taxon>Intramacronucleata</taxon>
        <taxon>Oligohymenophorea</taxon>
        <taxon>Peniculida</taxon>
        <taxon>Parameciidae</taxon>
        <taxon>Paramecium</taxon>
    </lineage>
</organism>
<feature type="region of interest" description="Disordered" evidence="1">
    <location>
        <begin position="472"/>
        <end position="508"/>
    </location>
</feature>
<dbReference type="Proteomes" id="UP000683925">
    <property type="component" value="Unassembled WGS sequence"/>
</dbReference>
<feature type="compositionally biased region" description="Polar residues" evidence="1">
    <location>
        <begin position="474"/>
        <end position="508"/>
    </location>
</feature>
<proteinExistence type="predicted"/>
<protein>
    <submittedName>
        <fullName evidence="2">Uncharacterized protein</fullName>
    </submittedName>
</protein>
<feature type="region of interest" description="Disordered" evidence="1">
    <location>
        <begin position="436"/>
        <end position="456"/>
    </location>
</feature>
<name>A0A8S1XML9_PAROT</name>